<evidence type="ECO:0000313" key="5">
    <source>
        <dbReference type="EMBL" id="HJC38065.1"/>
    </source>
</evidence>
<proteinExistence type="inferred from homology"/>
<dbReference type="InterPro" id="IPR029063">
    <property type="entry name" value="SAM-dependent_MTases_sf"/>
</dbReference>
<gene>
    <name evidence="5" type="ORF">H9757_03215</name>
</gene>
<dbReference type="GO" id="GO:0070475">
    <property type="term" value="P:rRNA base methylation"/>
    <property type="evidence" value="ECO:0007669"/>
    <property type="project" value="TreeGrafter"/>
</dbReference>
<reference evidence="5" key="1">
    <citation type="journal article" date="2021" name="PeerJ">
        <title>Extensive microbial diversity within the chicken gut microbiome revealed by metagenomics and culture.</title>
        <authorList>
            <person name="Gilroy R."/>
            <person name="Ravi A."/>
            <person name="Getino M."/>
            <person name="Pursley I."/>
            <person name="Horton D.L."/>
            <person name="Alikhan N.F."/>
            <person name="Baker D."/>
            <person name="Gharbi K."/>
            <person name="Hall N."/>
            <person name="Watson M."/>
            <person name="Adriaenssens E.M."/>
            <person name="Foster-Nyarko E."/>
            <person name="Jarju S."/>
            <person name="Secka A."/>
            <person name="Antonio M."/>
            <person name="Oren A."/>
            <person name="Chaudhuri R.R."/>
            <person name="La Ragione R."/>
            <person name="Hildebrand F."/>
            <person name="Pallen M.J."/>
        </authorList>
    </citation>
    <scope>NUCLEOTIDE SEQUENCE</scope>
    <source>
        <strain evidence="5">ChiGjej1B1-1692</strain>
    </source>
</reference>
<feature type="active site" description="Nucleophile" evidence="4">
    <location>
        <position position="9"/>
    </location>
</feature>
<evidence type="ECO:0000256" key="4">
    <source>
        <dbReference type="PROSITE-ProRule" id="PRU01024"/>
    </source>
</evidence>
<dbReference type="PROSITE" id="PS51687">
    <property type="entry name" value="SAM_MT_RNA_M5U"/>
    <property type="match status" value="1"/>
</dbReference>
<evidence type="ECO:0000256" key="1">
    <source>
        <dbReference type="ARBA" id="ARBA00022603"/>
    </source>
</evidence>
<comment type="caution">
    <text evidence="4">Lacks conserved residue(s) required for the propagation of feature annotation.</text>
</comment>
<protein>
    <submittedName>
        <fullName evidence="5">23S rRNA (Uracil(1939)-C(5))-methyltransferase RlmD</fullName>
    </submittedName>
</protein>
<evidence type="ECO:0000256" key="3">
    <source>
        <dbReference type="ARBA" id="ARBA00022691"/>
    </source>
</evidence>
<keyword evidence="1 4" id="KW-0489">Methyltransferase</keyword>
<sequence>PERVVYVSCDSATLARDLKVLCGAGYELEKVRPVDMFPMTVHVETVVKLSRKTGDS</sequence>
<dbReference type="InterPro" id="IPR010280">
    <property type="entry name" value="U5_MeTrfase_fam"/>
</dbReference>
<name>A0A9D2NT67_9FIRM</name>
<dbReference type="Pfam" id="PF05958">
    <property type="entry name" value="tRNA_U5-meth_tr"/>
    <property type="match status" value="1"/>
</dbReference>
<evidence type="ECO:0000313" key="6">
    <source>
        <dbReference type="Proteomes" id="UP000823894"/>
    </source>
</evidence>
<dbReference type="GO" id="GO:0070041">
    <property type="term" value="F:rRNA (uridine-C5-)-methyltransferase activity"/>
    <property type="evidence" value="ECO:0007669"/>
    <property type="project" value="TreeGrafter"/>
</dbReference>
<feature type="non-terminal residue" evidence="5">
    <location>
        <position position="1"/>
    </location>
</feature>
<dbReference type="PANTHER" id="PTHR11061:SF30">
    <property type="entry name" value="TRNA (URACIL(54)-C(5))-METHYLTRANSFERASE"/>
    <property type="match status" value="1"/>
</dbReference>
<organism evidence="5 6">
    <name type="scientific">Candidatus Mediterraneibacter faecigallinarum</name>
    <dbReference type="NCBI Taxonomy" id="2838669"/>
    <lineage>
        <taxon>Bacteria</taxon>
        <taxon>Bacillati</taxon>
        <taxon>Bacillota</taxon>
        <taxon>Clostridia</taxon>
        <taxon>Lachnospirales</taxon>
        <taxon>Lachnospiraceae</taxon>
        <taxon>Mediterraneibacter</taxon>
    </lineage>
</organism>
<comment type="similarity">
    <text evidence="4">Belongs to the class I-like SAM-binding methyltransferase superfamily. RNA M5U methyltransferase family.</text>
</comment>
<evidence type="ECO:0000256" key="2">
    <source>
        <dbReference type="ARBA" id="ARBA00022679"/>
    </source>
</evidence>
<dbReference type="SUPFAM" id="SSF53335">
    <property type="entry name" value="S-adenosyl-L-methionine-dependent methyltransferases"/>
    <property type="match status" value="1"/>
</dbReference>
<dbReference type="PANTHER" id="PTHR11061">
    <property type="entry name" value="RNA M5U METHYLTRANSFERASE"/>
    <property type="match status" value="1"/>
</dbReference>
<keyword evidence="3 4" id="KW-0949">S-adenosyl-L-methionine</keyword>
<comment type="caution">
    <text evidence="5">The sequence shown here is derived from an EMBL/GenBank/DDBJ whole genome shotgun (WGS) entry which is preliminary data.</text>
</comment>
<dbReference type="Proteomes" id="UP000823894">
    <property type="component" value="Unassembled WGS sequence"/>
</dbReference>
<dbReference type="AlphaFoldDB" id="A0A9D2NT67"/>
<reference evidence="5" key="2">
    <citation type="submission" date="2021-04" db="EMBL/GenBank/DDBJ databases">
        <authorList>
            <person name="Gilroy R."/>
        </authorList>
    </citation>
    <scope>NUCLEOTIDE SEQUENCE</scope>
    <source>
        <strain evidence="5">ChiGjej1B1-1692</strain>
    </source>
</reference>
<dbReference type="InterPro" id="IPR030391">
    <property type="entry name" value="MeTrfase_TrmA_CS"/>
</dbReference>
<dbReference type="EMBL" id="DWWK01000040">
    <property type="protein sequence ID" value="HJC38065.1"/>
    <property type="molecule type" value="Genomic_DNA"/>
</dbReference>
<dbReference type="PROSITE" id="PS01231">
    <property type="entry name" value="TRMA_2"/>
    <property type="match status" value="1"/>
</dbReference>
<dbReference type="Gene3D" id="3.40.50.150">
    <property type="entry name" value="Vaccinia Virus protein VP39"/>
    <property type="match status" value="1"/>
</dbReference>
<accession>A0A9D2NT67</accession>
<keyword evidence="2 4" id="KW-0808">Transferase</keyword>